<dbReference type="CDD" id="cd01949">
    <property type="entry name" value="GGDEF"/>
    <property type="match status" value="1"/>
</dbReference>
<dbReference type="Pfam" id="PF00989">
    <property type="entry name" value="PAS"/>
    <property type="match status" value="1"/>
</dbReference>
<dbReference type="STRING" id="1121476.SAMN02745751_01503"/>
<evidence type="ECO:0000256" key="1">
    <source>
        <dbReference type="SAM" id="Phobius"/>
    </source>
</evidence>
<dbReference type="NCBIfam" id="TIGR00229">
    <property type="entry name" value="sensory_box"/>
    <property type="match status" value="1"/>
</dbReference>
<dbReference type="Gene3D" id="3.30.450.20">
    <property type="entry name" value="PAS domain"/>
    <property type="match status" value="2"/>
</dbReference>
<organism evidence="4 5">
    <name type="scientific">Dethiosulfatibacter aminovorans DSM 17477</name>
    <dbReference type="NCBI Taxonomy" id="1121476"/>
    <lineage>
        <taxon>Bacteria</taxon>
        <taxon>Bacillati</taxon>
        <taxon>Bacillota</taxon>
        <taxon>Tissierellia</taxon>
        <taxon>Dethiosulfatibacter</taxon>
    </lineage>
</organism>
<dbReference type="InterPro" id="IPR013767">
    <property type="entry name" value="PAS_fold"/>
</dbReference>
<dbReference type="OrthoDB" id="9805474at2"/>
<keyword evidence="1" id="KW-0812">Transmembrane</keyword>
<feature type="domain" description="GGDEF" evidence="3">
    <location>
        <begin position="569"/>
        <end position="702"/>
    </location>
</feature>
<sequence>MRKILTIEKTLFICALALLVSIIWADQYTNAVDLMIKFLGLNETTGKSIIFSGVILIILAIYMIGIRAYKKMAFEKDDILMNFFDNTDDAVIIVKNNMICNCNSKAVEVLKAGSFNKLKGKNIHEFITTNLVSFDTKNKRETKYTHVSTMDGEYMEALVTISNFMSDKKKLTQIKVHDSKLISSINNISNDEENLLTFISRETDIGFFNWDINADYFTYNKVFQNLTSSSFVKPKDFINSSKIHPEDSVLLKNEMEYCRLNEGYGFTLKFRLEEKENKWKWHTLKAKHSNTEGMNHIMGVLTDLSDHSSSEYKYNLLENHANIGSMKFDRQNKLYQNFSLEALKILNMENSMLIMEETNFLHLFKPNDNDLDSKERIYTLSSDNKKVKLLHIIDSKDNNRYDNCLIFDITDSWQKEDELYKTSFAVNKSLEEIYFTDTEGYVIYANDAARKSFGISIHDYNSKKIMDFNTNIDYRWWNQILLPNINRNKIFSFESFIKSSRNSSIKYIEIQNNLISNREHQYICSFVRDITSRKKFEKELKHVATHDQLSKIYNRNGIYENMQEMFTKEQFAVVMIDLDDFKPVNDTYGHDAGDMVIATLAKRLSTSGPQGSLAGRLSGDEFIMIIPDYGNLDALEEIIKEIYHSITRKYIISQGVCKVDASIGISLYPEDGSSRQELFRKADEAMYSVKTSGKSGYAMYSNML</sequence>
<evidence type="ECO:0000259" key="3">
    <source>
        <dbReference type="PROSITE" id="PS50887"/>
    </source>
</evidence>
<keyword evidence="1" id="KW-1133">Transmembrane helix</keyword>
<keyword evidence="5" id="KW-1185">Reference proteome</keyword>
<dbReference type="PANTHER" id="PTHR44757:SF2">
    <property type="entry name" value="BIOFILM ARCHITECTURE MAINTENANCE PROTEIN MBAA"/>
    <property type="match status" value="1"/>
</dbReference>
<dbReference type="InterPro" id="IPR052155">
    <property type="entry name" value="Biofilm_reg_signaling"/>
</dbReference>
<dbReference type="NCBIfam" id="TIGR00254">
    <property type="entry name" value="GGDEF"/>
    <property type="match status" value="1"/>
</dbReference>
<dbReference type="RefSeq" id="WP_073048969.1">
    <property type="nucleotide sequence ID" value="NZ_FQZL01000009.1"/>
</dbReference>
<name>A0A1M6FQR3_9FIRM</name>
<dbReference type="Pfam" id="PF00990">
    <property type="entry name" value="GGDEF"/>
    <property type="match status" value="1"/>
</dbReference>
<dbReference type="Pfam" id="PF13426">
    <property type="entry name" value="PAS_9"/>
    <property type="match status" value="1"/>
</dbReference>
<dbReference type="InterPro" id="IPR029787">
    <property type="entry name" value="Nucleotide_cyclase"/>
</dbReference>
<evidence type="ECO:0000313" key="4">
    <source>
        <dbReference type="EMBL" id="SHJ00031.1"/>
    </source>
</evidence>
<evidence type="ECO:0000313" key="5">
    <source>
        <dbReference type="Proteomes" id="UP000184052"/>
    </source>
</evidence>
<dbReference type="Gene3D" id="3.30.70.270">
    <property type="match status" value="1"/>
</dbReference>
<dbReference type="AlphaFoldDB" id="A0A1M6FQR3"/>
<dbReference type="InterPro" id="IPR000014">
    <property type="entry name" value="PAS"/>
</dbReference>
<dbReference type="InterPro" id="IPR043128">
    <property type="entry name" value="Rev_trsase/Diguanyl_cyclase"/>
</dbReference>
<evidence type="ECO:0000259" key="2">
    <source>
        <dbReference type="PROSITE" id="PS50112"/>
    </source>
</evidence>
<dbReference type="GO" id="GO:0006355">
    <property type="term" value="P:regulation of DNA-templated transcription"/>
    <property type="evidence" value="ECO:0007669"/>
    <property type="project" value="InterPro"/>
</dbReference>
<dbReference type="EMBL" id="FQZL01000009">
    <property type="protein sequence ID" value="SHJ00031.1"/>
    <property type="molecule type" value="Genomic_DNA"/>
</dbReference>
<dbReference type="SUPFAM" id="SSF55073">
    <property type="entry name" value="Nucleotide cyclase"/>
    <property type="match status" value="1"/>
</dbReference>
<proteinExistence type="predicted"/>
<dbReference type="SMART" id="SM00267">
    <property type="entry name" value="GGDEF"/>
    <property type="match status" value="1"/>
</dbReference>
<dbReference type="PANTHER" id="PTHR44757">
    <property type="entry name" value="DIGUANYLATE CYCLASE DGCP"/>
    <property type="match status" value="1"/>
</dbReference>
<dbReference type="SUPFAM" id="SSF55785">
    <property type="entry name" value="PYP-like sensor domain (PAS domain)"/>
    <property type="match status" value="1"/>
</dbReference>
<dbReference type="PROSITE" id="PS50112">
    <property type="entry name" value="PAS"/>
    <property type="match status" value="1"/>
</dbReference>
<protein>
    <submittedName>
        <fullName evidence="4">PAS domain S-box-containing protein/diguanylate cyclase (GGDEF) domain-containing protein</fullName>
    </submittedName>
</protein>
<dbReference type="CDD" id="cd00130">
    <property type="entry name" value="PAS"/>
    <property type="match status" value="1"/>
</dbReference>
<dbReference type="Proteomes" id="UP000184052">
    <property type="component" value="Unassembled WGS sequence"/>
</dbReference>
<feature type="domain" description="PAS" evidence="2">
    <location>
        <begin position="433"/>
        <end position="468"/>
    </location>
</feature>
<gene>
    <name evidence="4" type="ORF">SAMN02745751_01503</name>
</gene>
<feature type="transmembrane region" description="Helical" evidence="1">
    <location>
        <begin position="49"/>
        <end position="69"/>
    </location>
</feature>
<dbReference type="PROSITE" id="PS50887">
    <property type="entry name" value="GGDEF"/>
    <property type="match status" value="1"/>
</dbReference>
<keyword evidence="1" id="KW-0472">Membrane</keyword>
<reference evidence="4 5" key="1">
    <citation type="submission" date="2016-11" db="EMBL/GenBank/DDBJ databases">
        <authorList>
            <person name="Jaros S."/>
            <person name="Januszkiewicz K."/>
            <person name="Wedrychowicz H."/>
        </authorList>
    </citation>
    <scope>NUCLEOTIDE SEQUENCE [LARGE SCALE GENOMIC DNA]</scope>
    <source>
        <strain evidence="4 5">DSM 17477</strain>
    </source>
</reference>
<dbReference type="InterPro" id="IPR035965">
    <property type="entry name" value="PAS-like_dom_sf"/>
</dbReference>
<accession>A0A1M6FQR3</accession>
<dbReference type="InterPro" id="IPR000160">
    <property type="entry name" value="GGDEF_dom"/>
</dbReference>